<organism evidence="1">
    <name type="scientific">Arundo donax</name>
    <name type="common">Giant reed</name>
    <name type="synonym">Donax arundinaceus</name>
    <dbReference type="NCBI Taxonomy" id="35708"/>
    <lineage>
        <taxon>Eukaryota</taxon>
        <taxon>Viridiplantae</taxon>
        <taxon>Streptophyta</taxon>
        <taxon>Embryophyta</taxon>
        <taxon>Tracheophyta</taxon>
        <taxon>Spermatophyta</taxon>
        <taxon>Magnoliopsida</taxon>
        <taxon>Liliopsida</taxon>
        <taxon>Poales</taxon>
        <taxon>Poaceae</taxon>
        <taxon>PACMAD clade</taxon>
        <taxon>Arundinoideae</taxon>
        <taxon>Arundineae</taxon>
        <taxon>Arundo</taxon>
    </lineage>
</organism>
<dbReference type="AlphaFoldDB" id="A0A0A8XNM9"/>
<sequence>MASPAPDGPSPTSPRSKNLWFPRRASSSYSSLVCRMSVNPRWISMKTLRGSTGYMSQASSTYHCRLSYPSRSERLMIHPRVLF</sequence>
<evidence type="ECO:0000313" key="1">
    <source>
        <dbReference type="EMBL" id="JAD15041.1"/>
    </source>
</evidence>
<reference evidence="1" key="1">
    <citation type="submission" date="2014-09" db="EMBL/GenBank/DDBJ databases">
        <authorList>
            <person name="Magalhaes I.L.F."/>
            <person name="Oliveira U."/>
            <person name="Santos F.R."/>
            <person name="Vidigal T.H.D.A."/>
            <person name="Brescovit A.D."/>
            <person name="Santos A.J."/>
        </authorList>
    </citation>
    <scope>NUCLEOTIDE SEQUENCE</scope>
    <source>
        <tissue evidence="1">Shoot tissue taken approximately 20 cm above the soil surface</tissue>
    </source>
</reference>
<dbReference type="EMBL" id="GBRH01282854">
    <property type="protein sequence ID" value="JAD15041.1"/>
    <property type="molecule type" value="Transcribed_RNA"/>
</dbReference>
<name>A0A0A8XNM9_ARUDO</name>
<proteinExistence type="predicted"/>
<protein>
    <submittedName>
        <fullName evidence="1">Uncharacterized protein</fullName>
    </submittedName>
</protein>
<reference evidence="1" key="2">
    <citation type="journal article" date="2015" name="Data Brief">
        <title>Shoot transcriptome of the giant reed, Arundo donax.</title>
        <authorList>
            <person name="Barrero R.A."/>
            <person name="Guerrero F.D."/>
            <person name="Moolhuijzen P."/>
            <person name="Goolsby J.A."/>
            <person name="Tidwell J."/>
            <person name="Bellgard S.E."/>
            <person name="Bellgard M.I."/>
        </authorList>
    </citation>
    <scope>NUCLEOTIDE SEQUENCE</scope>
    <source>
        <tissue evidence="1">Shoot tissue taken approximately 20 cm above the soil surface</tissue>
    </source>
</reference>
<accession>A0A0A8XNM9</accession>